<keyword evidence="2" id="KW-1185">Reference proteome</keyword>
<proteinExistence type="predicted"/>
<reference evidence="2" key="1">
    <citation type="journal article" date="2019" name="Int. J. Syst. Evol. Microbiol.">
        <title>The Global Catalogue of Microorganisms (GCM) 10K type strain sequencing project: providing services to taxonomists for standard genome sequencing and annotation.</title>
        <authorList>
            <consortium name="The Broad Institute Genomics Platform"/>
            <consortium name="The Broad Institute Genome Sequencing Center for Infectious Disease"/>
            <person name="Wu L."/>
            <person name="Ma J."/>
        </authorList>
    </citation>
    <scope>NUCLEOTIDE SEQUENCE [LARGE SCALE GENOMIC DNA]</scope>
    <source>
        <strain evidence="2">JCM 1365</strain>
    </source>
</reference>
<accession>A0ABQ2HSL6</accession>
<sequence length="93" mass="10231">MGYHTERGLGLRRGLVGFDGYVEFMRLRREMELEVVQAISDAGLPVLMVAVGPSRREASRRAEQAAVRAFLADHLGLVRGMPRAGRPDTLPVA</sequence>
<dbReference type="Proteomes" id="UP000623461">
    <property type="component" value="Unassembled WGS sequence"/>
</dbReference>
<organism evidence="1 2">
    <name type="scientific">Terrabacter tumescens</name>
    <dbReference type="NCBI Taxonomy" id="60443"/>
    <lineage>
        <taxon>Bacteria</taxon>
        <taxon>Bacillati</taxon>
        <taxon>Actinomycetota</taxon>
        <taxon>Actinomycetes</taxon>
        <taxon>Micrococcales</taxon>
        <taxon>Intrasporangiaceae</taxon>
        <taxon>Terrabacter</taxon>
    </lineage>
</organism>
<dbReference type="RefSeq" id="WP_030201664.1">
    <property type="nucleotide sequence ID" value="NZ_BMNZ01000002.1"/>
</dbReference>
<gene>
    <name evidence="1" type="ORF">GCM10009721_14800</name>
</gene>
<protein>
    <submittedName>
        <fullName evidence="1">Uncharacterized protein</fullName>
    </submittedName>
</protein>
<comment type="caution">
    <text evidence="1">The sequence shown here is derived from an EMBL/GenBank/DDBJ whole genome shotgun (WGS) entry which is preliminary data.</text>
</comment>
<name>A0ABQ2HSL6_9MICO</name>
<evidence type="ECO:0000313" key="1">
    <source>
        <dbReference type="EMBL" id="GGM90392.1"/>
    </source>
</evidence>
<dbReference type="EMBL" id="BMNZ01000002">
    <property type="protein sequence ID" value="GGM90392.1"/>
    <property type="molecule type" value="Genomic_DNA"/>
</dbReference>
<evidence type="ECO:0000313" key="2">
    <source>
        <dbReference type="Proteomes" id="UP000623461"/>
    </source>
</evidence>